<feature type="signal peptide" evidence="1">
    <location>
        <begin position="1"/>
        <end position="23"/>
    </location>
</feature>
<dbReference type="InterPro" id="IPR019847">
    <property type="entry name" value="Gliding_motility_assoc_GldN"/>
</dbReference>
<gene>
    <name evidence="2" type="primary">gldN</name>
    <name evidence="2" type="ORF">QNI16_32675</name>
    <name evidence="3" type="ORF">QNI19_16920</name>
</gene>
<dbReference type="RefSeq" id="WP_313987646.1">
    <property type="nucleotide sequence ID" value="NZ_JASJOR010000005.1"/>
</dbReference>
<proteinExistence type="predicted"/>
<accession>A0AAE3QTQ0</accession>
<dbReference type="Proteomes" id="UP001241110">
    <property type="component" value="Unassembled WGS sequence"/>
</dbReference>
<reference evidence="2 4" key="1">
    <citation type="submission" date="2023-05" db="EMBL/GenBank/DDBJ databases">
        <authorList>
            <person name="Zhang X."/>
        </authorList>
    </citation>
    <scope>NUCLEOTIDE SEQUENCE</scope>
    <source>
        <strain evidence="3 4">DM2B3-1</strain>
        <strain evidence="2">YF14B1</strain>
    </source>
</reference>
<evidence type="ECO:0000313" key="2">
    <source>
        <dbReference type="EMBL" id="MDJ1485292.1"/>
    </source>
</evidence>
<evidence type="ECO:0000313" key="3">
    <source>
        <dbReference type="EMBL" id="MDJ1494631.1"/>
    </source>
</evidence>
<organism evidence="2 5">
    <name type="scientific">Xanthocytophaga flava</name>
    <dbReference type="NCBI Taxonomy" id="3048013"/>
    <lineage>
        <taxon>Bacteria</taxon>
        <taxon>Pseudomonadati</taxon>
        <taxon>Bacteroidota</taxon>
        <taxon>Cytophagia</taxon>
        <taxon>Cytophagales</taxon>
        <taxon>Rhodocytophagaceae</taxon>
        <taxon>Xanthocytophaga</taxon>
    </lineage>
</organism>
<dbReference type="Proteomes" id="UP001228581">
    <property type="component" value="Unassembled WGS sequence"/>
</dbReference>
<evidence type="ECO:0000256" key="1">
    <source>
        <dbReference type="SAM" id="SignalP"/>
    </source>
</evidence>
<feature type="chain" id="PRO_5042176041" evidence="1">
    <location>
        <begin position="24"/>
        <end position="286"/>
    </location>
</feature>
<comment type="caution">
    <text evidence="2">The sequence shown here is derived from an EMBL/GenBank/DDBJ whole genome shotgun (WGS) entry which is preliminary data.</text>
</comment>
<name>A0AAE3QTQ0_9BACT</name>
<dbReference type="AlphaFoldDB" id="A0AAE3QTQ0"/>
<dbReference type="EMBL" id="JASJOT010000010">
    <property type="protein sequence ID" value="MDJ1494631.1"/>
    <property type="molecule type" value="Genomic_DNA"/>
</dbReference>
<sequence length="286" mass="32908">MKNVMKGIFAGTIALGLSTFCFAQEADTRGYNPNSVRPIHESDIMFKKTVWTNVDLNEKQNRPFMAVNNEITRFVINAVKAGLLTPYATDSLTSKLTVEEFVKNISAAGTQMTAEDKKFEIQRIKEDDFLTPEEKKQRIAALESGGGGNEYPAYYFTQMELKEDFIFDKQRSRAYWDTQAITFWLPAEKNGDLGIQKRMAAFKFKDLYKLFKSSPNAVYFNSQNNQEHKNLADAFELRLFSGRIIKVSNPDDKDLTEIYDGGKKGLLASEWMKQQLMEYEHNLWEF</sequence>
<keyword evidence="1" id="KW-0732">Signal</keyword>
<dbReference type="NCBIfam" id="TIGR03523">
    <property type="entry name" value="GldN"/>
    <property type="match status" value="1"/>
</dbReference>
<dbReference type="Pfam" id="PF19841">
    <property type="entry name" value="GldN"/>
    <property type="match status" value="1"/>
</dbReference>
<evidence type="ECO:0000313" key="5">
    <source>
        <dbReference type="Proteomes" id="UP001241110"/>
    </source>
</evidence>
<protein>
    <submittedName>
        <fullName evidence="2">Gliding motility protein GldN</fullName>
    </submittedName>
</protein>
<dbReference type="EMBL" id="JASJOS010000019">
    <property type="protein sequence ID" value="MDJ1485292.1"/>
    <property type="molecule type" value="Genomic_DNA"/>
</dbReference>
<keyword evidence="4" id="KW-1185">Reference proteome</keyword>
<evidence type="ECO:0000313" key="4">
    <source>
        <dbReference type="Proteomes" id="UP001228581"/>
    </source>
</evidence>